<dbReference type="EMBL" id="KB822713">
    <property type="protein sequence ID" value="ETN45088.1"/>
    <property type="molecule type" value="Genomic_DNA"/>
</dbReference>
<dbReference type="eggNOG" id="ENOG502S0C3">
    <property type="taxonomic scope" value="Eukaryota"/>
</dbReference>
<dbReference type="Pfam" id="PF00169">
    <property type="entry name" value="PH"/>
    <property type="match status" value="2"/>
</dbReference>
<sequence>MAQVAQPARPMTPPKRLLNAPILSPSSMPPPPVQAASSYSSYKGHMGLDVFSPVDQNGSFCFDRVIKSGKVARRIKKKRAWKASWKPAYLVLRPNLLSIYGNADETDLRESIALSDITTVARVKKSHHENVFGIFSPSKNYHFQSSSEQDTLDWVTQIRLEARTDDLDLDPLDPPAPHFSRSHQQDSQLGISYDTTDLSADDSPEPVPDSPSGRPGSKRDTTRPRGASNIAATDFSGTEHLNTSYSSFSDFHPGTSAPKVGSLSTSLPKQGALSPIASAQQLRPPLQARNTSQLSLGAAGALAAGETNPTDPERVIRQGFLSVQSTKTGIKTWKPLWTVLRPYSLSFYKNEQEYAVLKMLPVSSIIDAVEVDPLGRKHEWVFEVIAEEKTLKCSVRGEEDMVGWLGALKSVVERQKREGGRTERERNRDKERGMSAGVADGVKGMSLK</sequence>
<accession>W2SAN8</accession>
<dbReference type="CDD" id="cd13298">
    <property type="entry name" value="PH1_PH_fungal"/>
    <property type="match status" value="1"/>
</dbReference>
<dbReference type="GeneID" id="19977303"/>
<feature type="domain" description="PH" evidence="2">
    <location>
        <begin position="64"/>
        <end position="163"/>
    </location>
</feature>
<dbReference type="InParanoid" id="W2SAN8"/>
<dbReference type="RefSeq" id="XP_008712858.1">
    <property type="nucleotide sequence ID" value="XM_008714636.1"/>
</dbReference>
<feature type="domain" description="PH" evidence="2">
    <location>
        <begin position="314"/>
        <end position="413"/>
    </location>
</feature>
<dbReference type="PANTHER" id="PTHR14336:SF8">
    <property type="entry name" value="PROTEIN OPY1"/>
    <property type="match status" value="1"/>
</dbReference>
<dbReference type="PROSITE" id="PS50003">
    <property type="entry name" value="PH_DOMAIN"/>
    <property type="match status" value="2"/>
</dbReference>
<dbReference type="HOGENOM" id="CLU_037393_1_0_1"/>
<feature type="region of interest" description="Disordered" evidence="1">
    <location>
        <begin position="1"/>
        <end position="36"/>
    </location>
</feature>
<dbReference type="STRING" id="1220924.W2SAN8"/>
<dbReference type="Gene3D" id="2.30.29.30">
    <property type="entry name" value="Pleckstrin-homology domain (PH domain)/Phosphotyrosine-binding domain (PTB)"/>
    <property type="match status" value="2"/>
</dbReference>
<dbReference type="CDD" id="cd13299">
    <property type="entry name" value="PH2_PH_fungal"/>
    <property type="match status" value="1"/>
</dbReference>
<dbReference type="SUPFAM" id="SSF50729">
    <property type="entry name" value="PH domain-like"/>
    <property type="match status" value="2"/>
</dbReference>
<feature type="compositionally biased region" description="Basic and acidic residues" evidence="1">
    <location>
        <begin position="415"/>
        <end position="433"/>
    </location>
</feature>
<feature type="region of interest" description="Disordered" evidence="1">
    <location>
        <begin position="166"/>
        <end position="236"/>
    </location>
</feature>
<dbReference type="InterPro" id="IPR011993">
    <property type="entry name" value="PH-like_dom_sf"/>
</dbReference>
<keyword evidence="4" id="KW-1185">Reference proteome</keyword>
<dbReference type="VEuPathDB" id="FungiDB:HMPREF1541_09964"/>
<dbReference type="Proteomes" id="UP000030752">
    <property type="component" value="Unassembled WGS sequence"/>
</dbReference>
<proteinExistence type="predicted"/>
<evidence type="ECO:0000256" key="1">
    <source>
        <dbReference type="SAM" id="MobiDB-lite"/>
    </source>
</evidence>
<dbReference type="PANTHER" id="PTHR14336">
    <property type="entry name" value="TANDEM PH DOMAIN CONTAINING PROTEIN"/>
    <property type="match status" value="1"/>
</dbReference>
<evidence type="ECO:0000259" key="2">
    <source>
        <dbReference type="PROSITE" id="PS50003"/>
    </source>
</evidence>
<dbReference type="InterPro" id="IPR051707">
    <property type="entry name" value="PI-Interact_SigTrans_Reg"/>
</dbReference>
<evidence type="ECO:0000313" key="4">
    <source>
        <dbReference type="Proteomes" id="UP000030752"/>
    </source>
</evidence>
<feature type="compositionally biased region" description="Polar residues" evidence="1">
    <location>
        <begin position="185"/>
        <end position="198"/>
    </location>
</feature>
<dbReference type="InterPro" id="IPR001849">
    <property type="entry name" value="PH_domain"/>
</dbReference>
<dbReference type="OrthoDB" id="2157866at2759"/>
<feature type="region of interest" description="Disordered" evidence="1">
    <location>
        <begin position="415"/>
        <end position="448"/>
    </location>
</feature>
<evidence type="ECO:0000313" key="3">
    <source>
        <dbReference type="EMBL" id="ETN45088.1"/>
    </source>
</evidence>
<protein>
    <recommendedName>
        <fullName evidence="2">PH domain-containing protein</fullName>
    </recommendedName>
</protein>
<name>W2SAN8_CYPE1</name>
<organism evidence="3 4">
    <name type="scientific">Cyphellophora europaea (strain CBS 101466)</name>
    <name type="common">Phialophora europaea</name>
    <dbReference type="NCBI Taxonomy" id="1220924"/>
    <lineage>
        <taxon>Eukaryota</taxon>
        <taxon>Fungi</taxon>
        <taxon>Dikarya</taxon>
        <taxon>Ascomycota</taxon>
        <taxon>Pezizomycotina</taxon>
        <taxon>Eurotiomycetes</taxon>
        <taxon>Chaetothyriomycetidae</taxon>
        <taxon>Chaetothyriales</taxon>
        <taxon>Cyphellophoraceae</taxon>
        <taxon>Cyphellophora</taxon>
    </lineage>
</organism>
<reference evidence="3 4" key="1">
    <citation type="submission" date="2013-03" db="EMBL/GenBank/DDBJ databases">
        <title>The Genome Sequence of Phialophora europaea CBS 101466.</title>
        <authorList>
            <consortium name="The Broad Institute Genomics Platform"/>
            <person name="Cuomo C."/>
            <person name="de Hoog S."/>
            <person name="Gorbushina A."/>
            <person name="Walker B."/>
            <person name="Young S.K."/>
            <person name="Zeng Q."/>
            <person name="Gargeya S."/>
            <person name="Fitzgerald M."/>
            <person name="Haas B."/>
            <person name="Abouelleil A."/>
            <person name="Allen A.W."/>
            <person name="Alvarado L."/>
            <person name="Arachchi H.M."/>
            <person name="Berlin A.M."/>
            <person name="Chapman S.B."/>
            <person name="Gainer-Dewar J."/>
            <person name="Goldberg J."/>
            <person name="Griggs A."/>
            <person name="Gujja S."/>
            <person name="Hansen M."/>
            <person name="Howarth C."/>
            <person name="Imamovic A."/>
            <person name="Ireland A."/>
            <person name="Larimer J."/>
            <person name="McCowan C."/>
            <person name="Murphy C."/>
            <person name="Pearson M."/>
            <person name="Poon T.W."/>
            <person name="Priest M."/>
            <person name="Roberts A."/>
            <person name="Saif S."/>
            <person name="Shea T."/>
            <person name="Sisk P."/>
            <person name="Sykes S."/>
            <person name="Wortman J."/>
            <person name="Nusbaum C."/>
            <person name="Birren B."/>
        </authorList>
    </citation>
    <scope>NUCLEOTIDE SEQUENCE [LARGE SCALE GENOMIC DNA]</scope>
    <source>
        <strain evidence="3 4">CBS 101466</strain>
    </source>
</reference>
<dbReference type="SMART" id="SM00233">
    <property type="entry name" value="PH"/>
    <property type="match status" value="2"/>
</dbReference>
<dbReference type="AlphaFoldDB" id="W2SAN8"/>
<gene>
    <name evidence="3" type="ORF">HMPREF1541_09964</name>
</gene>